<dbReference type="Proteomes" id="UP000887576">
    <property type="component" value="Unplaced"/>
</dbReference>
<organism evidence="1 2">
    <name type="scientific">Panagrolaimus sp. JU765</name>
    <dbReference type="NCBI Taxonomy" id="591449"/>
    <lineage>
        <taxon>Eukaryota</taxon>
        <taxon>Metazoa</taxon>
        <taxon>Ecdysozoa</taxon>
        <taxon>Nematoda</taxon>
        <taxon>Chromadorea</taxon>
        <taxon>Rhabditida</taxon>
        <taxon>Tylenchina</taxon>
        <taxon>Panagrolaimomorpha</taxon>
        <taxon>Panagrolaimoidea</taxon>
        <taxon>Panagrolaimidae</taxon>
        <taxon>Panagrolaimus</taxon>
    </lineage>
</organism>
<dbReference type="WBParaSite" id="JU765_v2.g13163.t2">
    <property type="protein sequence ID" value="JU765_v2.g13163.t2"/>
    <property type="gene ID" value="JU765_v2.g13163"/>
</dbReference>
<reference evidence="2" key="1">
    <citation type="submission" date="2022-11" db="UniProtKB">
        <authorList>
            <consortium name="WormBaseParasite"/>
        </authorList>
    </citation>
    <scope>IDENTIFICATION</scope>
</reference>
<protein>
    <submittedName>
        <fullName evidence="2">Uncharacterized protein</fullName>
    </submittedName>
</protein>
<proteinExistence type="predicted"/>
<accession>A0AC34Q5L4</accession>
<sequence>MNTRFQNCQFYSSDHNFGFKQYFYELSLFSRGKSQIVIRAFCPNFGDNIGVDSIEVMNETVLRPKRHDGQQNIQVITFDEWIRSKNDTSQIPTVNMRPKVLLVVSKSVENTTETPENEKHFEKDQKNCTKSFCLEDASKENEQNATENLQSKDDSVTKMPTLAENSKTSVEDPKQALANLAQWMSILRNLAPILPVIPSLINSLKNGDSPPTSSAAANFHGNNAYTDPTMPVAEPIFSFKNMAVQRRFPQVPAITPVNQRNPNESLQSFSATSFPSANFKAPMKKDAELLHDLNLSTLTVNELKTLESIHKKIFPIKSENQQKTTMEVGESRRKPLKTQENLVKLRKNSAVAVSTTTNAPIVIFDKPKQVTKSSPVETDSNDSKQFRYLTPEMLRELNMVANMPDLEPLTEGLDLSLLNKPGGFSILKQQFLERLFQKIPLKSEDSDLLLSS</sequence>
<evidence type="ECO:0000313" key="2">
    <source>
        <dbReference type="WBParaSite" id="JU765_v2.g13163.t2"/>
    </source>
</evidence>
<evidence type="ECO:0000313" key="1">
    <source>
        <dbReference type="Proteomes" id="UP000887576"/>
    </source>
</evidence>
<name>A0AC34Q5L4_9BILA</name>